<dbReference type="Proteomes" id="UP001183246">
    <property type="component" value="Unassembled WGS sequence"/>
</dbReference>
<feature type="transmembrane region" description="Helical" evidence="6">
    <location>
        <begin position="117"/>
        <end position="136"/>
    </location>
</feature>
<organism evidence="8 9">
    <name type="scientific">Streptomyces litchfieldiae</name>
    <dbReference type="NCBI Taxonomy" id="3075543"/>
    <lineage>
        <taxon>Bacteria</taxon>
        <taxon>Bacillati</taxon>
        <taxon>Actinomycetota</taxon>
        <taxon>Actinomycetes</taxon>
        <taxon>Kitasatosporales</taxon>
        <taxon>Streptomycetaceae</taxon>
        <taxon>Streptomyces</taxon>
    </lineage>
</organism>
<keyword evidence="9" id="KW-1185">Reference proteome</keyword>
<evidence type="ECO:0000256" key="3">
    <source>
        <dbReference type="ARBA" id="ARBA00022989"/>
    </source>
</evidence>
<dbReference type="EMBL" id="JAVREL010000001">
    <property type="protein sequence ID" value="MDT0341630.1"/>
    <property type="molecule type" value="Genomic_DNA"/>
</dbReference>
<feature type="transmembrane region" description="Helical" evidence="6">
    <location>
        <begin position="220"/>
        <end position="240"/>
    </location>
</feature>
<dbReference type="RefSeq" id="WP_311702752.1">
    <property type="nucleotide sequence ID" value="NZ_JAVREL010000001.1"/>
</dbReference>
<keyword evidence="5" id="KW-0046">Antibiotic resistance</keyword>
<evidence type="ECO:0000256" key="2">
    <source>
        <dbReference type="ARBA" id="ARBA00022692"/>
    </source>
</evidence>
<dbReference type="PROSITE" id="PS50850">
    <property type="entry name" value="MFS"/>
    <property type="match status" value="1"/>
</dbReference>
<comment type="subcellular location">
    <subcellularLocation>
        <location evidence="1">Cell membrane</location>
        <topology evidence="1">Multi-pass membrane protein</topology>
    </subcellularLocation>
</comment>
<proteinExistence type="predicted"/>
<protein>
    <submittedName>
        <fullName evidence="8">MFS transporter</fullName>
    </submittedName>
</protein>
<feature type="transmembrane region" description="Helical" evidence="6">
    <location>
        <begin position="52"/>
        <end position="72"/>
    </location>
</feature>
<name>A0ABU2MJ50_9ACTN</name>
<evidence type="ECO:0000256" key="6">
    <source>
        <dbReference type="SAM" id="Phobius"/>
    </source>
</evidence>
<accession>A0ABU2MJ50</accession>
<dbReference type="PANTHER" id="PTHR42718:SF49">
    <property type="entry name" value="EXPORT PROTEIN"/>
    <property type="match status" value="1"/>
</dbReference>
<keyword evidence="3 6" id="KW-1133">Transmembrane helix</keyword>
<feature type="transmembrane region" description="Helical" evidence="6">
    <location>
        <begin position="189"/>
        <end position="208"/>
    </location>
</feature>
<feature type="transmembrane region" description="Helical" evidence="6">
    <location>
        <begin position="148"/>
        <end position="169"/>
    </location>
</feature>
<dbReference type="SUPFAM" id="SSF103473">
    <property type="entry name" value="MFS general substrate transporter"/>
    <property type="match status" value="1"/>
</dbReference>
<feature type="domain" description="Major facilitator superfamily (MFS) profile" evidence="7">
    <location>
        <begin position="52"/>
        <end position="257"/>
    </location>
</feature>
<evidence type="ECO:0000259" key="7">
    <source>
        <dbReference type="PROSITE" id="PS50850"/>
    </source>
</evidence>
<reference evidence="9" key="1">
    <citation type="submission" date="2023-07" db="EMBL/GenBank/DDBJ databases">
        <title>30 novel species of actinomycetes from the DSMZ collection.</title>
        <authorList>
            <person name="Nouioui I."/>
        </authorList>
    </citation>
    <scope>NUCLEOTIDE SEQUENCE [LARGE SCALE GENOMIC DNA]</scope>
    <source>
        <strain evidence="9">DSM 44938</strain>
    </source>
</reference>
<dbReference type="InterPro" id="IPR011701">
    <property type="entry name" value="MFS"/>
</dbReference>
<dbReference type="PANTHER" id="PTHR42718">
    <property type="entry name" value="MAJOR FACILITATOR SUPERFAMILY MULTIDRUG TRANSPORTER MFSC"/>
    <property type="match status" value="1"/>
</dbReference>
<evidence type="ECO:0000256" key="4">
    <source>
        <dbReference type="ARBA" id="ARBA00023136"/>
    </source>
</evidence>
<feature type="transmembrane region" description="Helical" evidence="6">
    <location>
        <begin position="84"/>
        <end position="105"/>
    </location>
</feature>
<keyword evidence="2 6" id="KW-0812">Transmembrane</keyword>
<sequence>MRTGRSNSGGADGLTMAALVASAVALAAFVAVERGPRRRPLLDLSLLRRPSFAALMVAGLVLTAAAFAHYGYTMLWLQGPLGLSPVRAGLAVLPMAATAFVVAGASGRLLARVSPRVSIAAGMLLIGVGLLLQTAIAPGSEWPVLAPGLTVTGVGVGLAIPVLVSAVLAAVPPERAGMASGAVNTCRQLGFALGVAVLGTIFTSAGDGRSPAGFPDGLDAVYLTAGLAAVATAALVALLVRDPSRPAVPERERAAVR</sequence>
<dbReference type="Gene3D" id="1.20.1250.20">
    <property type="entry name" value="MFS general substrate transporter like domains"/>
    <property type="match status" value="1"/>
</dbReference>
<evidence type="ECO:0000313" key="9">
    <source>
        <dbReference type="Proteomes" id="UP001183246"/>
    </source>
</evidence>
<evidence type="ECO:0000256" key="5">
    <source>
        <dbReference type="ARBA" id="ARBA00023251"/>
    </source>
</evidence>
<feature type="transmembrane region" description="Helical" evidence="6">
    <location>
        <begin position="14"/>
        <end position="32"/>
    </location>
</feature>
<dbReference type="InterPro" id="IPR036259">
    <property type="entry name" value="MFS_trans_sf"/>
</dbReference>
<dbReference type="InterPro" id="IPR020846">
    <property type="entry name" value="MFS_dom"/>
</dbReference>
<evidence type="ECO:0000256" key="1">
    <source>
        <dbReference type="ARBA" id="ARBA00004651"/>
    </source>
</evidence>
<gene>
    <name evidence="8" type="ORF">RM590_03085</name>
</gene>
<keyword evidence="4 6" id="KW-0472">Membrane</keyword>
<dbReference type="Pfam" id="PF07690">
    <property type="entry name" value="MFS_1"/>
    <property type="match status" value="1"/>
</dbReference>
<comment type="caution">
    <text evidence="8">The sequence shown here is derived from an EMBL/GenBank/DDBJ whole genome shotgun (WGS) entry which is preliminary data.</text>
</comment>
<evidence type="ECO:0000313" key="8">
    <source>
        <dbReference type="EMBL" id="MDT0341630.1"/>
    </source>
</evidence>